<accession>A0A2H9TNV8</accession>
<dbReference type="SUPFAM" id="SSF52540">
    <property type="entry name" value="P-loop containing nucleoside triphosphate hydrolases"/>
    <property type="match status" value="2"/>
</dbReference>
<dbReference type="NCBIfam" id="TIGR00092">
    <property type="entry name" value="redox-regulated ATPase YchF"/>
    <property type="match status" value="1"/>
</dbReference>
<dbReference type="CDD" id="cd18024">
    <property type="entry name" value="DEXHc_Mtr4-like"/>
    <property type="match status" value="1"/>
</dbReference>
<feature type="domain" description="TGS" evidence="13">
    <location>
        <begin position="1602"/>
        <end position="1685"/>
    </location>
</feature>
<dbReference type="GO" id="GO:0003676">
    <property type="term" value="F:nucleic acid binding"/>
    <property type="evidence" value="ECO:0007669"/>
    <property type="project" value="InterPro"/>
</dbReference>
<dbReference type="PANTHER" id="PTHR12131">
    <property type="entry name" value="ATP-DEPENDENT RNA AND DNA HELICASE"/>
    <property type="match status" value="1"/>
</dbReference>
<evidence type="ECO:0000256" key="9">
    <source>
        <dbReference type="HAMAP-Rule" id="MF_03167"/>
    </source>
</evidence>
<dbReference type="Pfam" id="PF08148">
    <property type="entry name" value="DSHCT"/>
    <property type="match status" value="1"/>
</dbReference>
<dbReference type="InterPro" id="IPR006073">
    <property type="entry name" value="GTP-bd"/>
</dbReference>
<dbReference type="InterPro" id="IPR041706">
    <property type="entry name" value="YchF_N"/>
</dbReference>
<keyword evidence="3" id="KW-0698">rRNA processing</keyword>
<dbReference type="FunFam" id="3.10.20.30:FF:000001">
    <property type="entry name" value="Ribosome-binding ATPase YchF"/>
    <property type="match status" value="1"/>
</dbReference>
<organism evidence="14 15">
    <name type="scientific">Paramicrosporidium saccamoebae</name>
    <dbReference type="NCBI Taxonomy" id="1246581"/>
    <lineage>
        <taxon>Eukaryota</taxon>
        <taxon>Fungi</taxon>
        <taxon>Fungi incertae sedis</taxon>
        <taxon>Cryptomycota</taxon>
        <taxon>Cryptomycota incertae sedis</taxon>
        <taxon>Paramicrosporidium</taxon>
    </lineage>
</organism>
<keyword evidence="9" id="KW-0963">Cytoplasm</keyword>
<dbReference type="CDD" id="cd04867">
    <property type="entry name" value="TGS_YchF_OLA1"/>
    <property type="match status" value="1"/>
</dbReference>
<dbReference type="PROSITE" id="PS51710">
    <property type="entry name" value="G_OBG"/>
    <property type="match status" value="1"/>
</dbReference>
<dbReference type="InterPro" id="IPR012676">
    <property type="entry name" value="TGS-like"/>
</dbReference>
<evidence type="ECO:0000313" key="15">
    <source>
        <dbReference type="Proteomes" id="UP000240830"/>
    </source>
</evidence>
<dbReference type="PROSITE" id="PS51880">
    <property type="entry name" value="TGS"/>
    <property type="match status" value="1"/>
</dbReference>
<dbReference type="PRINTS" id="PR00326">
    <property type="entry name" value="GTP1OBG"/>
</dbReference>
<keyword evidence="5 9" id="KW-0378">Hydrolase</keyword>
<evidence type="ECO:0000256" key="1">
    <source>
        <dbReference type="ARBA" id="ARBA00004123"/>
    </source>
</evidence>
<dbReference type="GO" id="GO:0016887">
    <property type="term" value="F:ATP hydrolysis activity"/>
    <property type="evidence" value="ECO:0007669"/>
    <property type="project" value="UniProtKB-UniRule"/>
</dbReference>
<dbReference type="SMART" id="SM00487">
    <property type="entry name" value="DEXDc"/>
    <property type="match status" value="1"/>
</dbReference>
<feature type="domain" description="Helicase C-terminal" evidence="11">
    <location>
        <begin position="652"/>
        <end position="824"/>
    </location>
</feature>
<dbReference type="Gene3D" id="1.10.150.300">
    <property type="entry name" value="TGS-like domain"/>
    <property type="match status" value="1"/>
</dbReference>
<dbReference type="GO" id="GO:0005525">
    <property type="term" value="F:GTP binding"/>
    <property type="evidence" value="ECO:0007669"/>
    <property type="project" value="InterPro"/>
</dbReference>
<comment type="subcellular location">
    <subcellularLocation>
        <location evidence="9">Cytoplasm</location>
    </subcellularLocation>
    <subcellularLocation>
        <location evidence="1">Nucleus</location>
    </subcellularLocation>
</comment>
<dbReference type="SUPFAM" id="SSF81271">
    <property type="entry name" value="TGS-like"/>
    <property type="match status" value="1"/>
</dbReference>
<evidence type="ECO:0000256" key="2">
    <source>
        <dbReference type="ARBA" id="ARBA00010140"/>
    </source>
</evidence>
<dbReference type="FunFam" id="2.40.30.300:FF:000001">
    <property type="entry name" value="Mtr4 exosome RNA helicase"/>
    <property type="match status" value="1"/>
</dbReference>
<dbReference type="PROSITE" id="PS51194">
    <property type="entry name" value="HELICASE_CTER"/>
    <property type="match status" value="1"/>
</dbReference>
<dbReference type="Proteomes" id="UP000240830">
    <property type="component" value="Unassembled WGS sequence"/>
</dbReference>
<dbReference type="CDD" id="cd01900">
    <property type="entry name" value="YchF"/>
    <property type="match status" value="1"/>
</dbReference>
<dbReference type="GO" id="GO:0005524">
    <property type="term" value="F:ATP binding"/>
    <property type="evidence" value="ECO:0007669"/>
    <property type="project" value="UniProtKB-UniRule"/>
</dbReference>
<dbReference type="InterPro" id="IPR004396">
    <property type="entry name" value="ATPase_YchF/OLA1"/>
</dbReference>
<evidence type="ECO:0000259" key="11">
    <source>
        <dbReference type="PROSITE" id="PS51194"/>
    </source>
</evidence>
<evidence type="ECO:0000256" key="7">
    <source>
        <dbReference type="ARBA" id="ARBA00022840"/>
    </source>
</evidence>
<comment type="similarity">
    <text evidence="9">Belongs to the TRAFAC class OBG-HflX-like GTPase superfamily. OBG GTPase family. YchF/OLA1 subfamily.</text>
</comment>
<dbReference type="Pfam" id="PF21408">
    <property type="entry name" value="MTR4-like_stalk"/>
    <property type="match status" value="1"/>
</dbReference>
<dbReference type="Gene3D" id="3.10.20.30">
    <property type="match status" value="1"/>
</dbReference>
<comment type="subunit">
    <text evidence="9">Monomer.</text>
</comment>
<dbReference type="InterPro" id="IPR004095">
    <property type="entry name" value="TGS"/>
</dbReference>
<comment type="function">
    <text evidence="9">Hydrolyzes ATP, and can also hydrolyze GTP with lower efficiency. Has lower affinity for GTP.</text>
</comment>
<dbReference type="PANTHER" id="PTHR12131:SF7">
    <property type="entry name" value="EXOSOME RNA HELICASE MTR4"/>
    <property type="match status" value="1"/>
</dbReference>
<feature type="domain" description="OBG-type G" evidence="12">
    <location>
        <begin position="1320"/>
        <end position="1581"/>
    </location>
</feature>
<evidence type="ECO:0000259" key="10">
    <source>
        <dbReference type="PROSITE" id="PS51192"/>
    </source>
</evidence>
<dbReference type="GO" id="GO:0043023">
    <property type="term" value="F:ribosomal large subunit binding"/>
    <property type="evidence" value="ECO:0007669"/>
    <property type="project" value="UniProtKB-UniRule"/>
</dbReference>
<evidence type="ECO:0000256" key="4">
    <source>
        <dbReference type="ARBA" id="ARBA00022741"/>
    </source>
</evidence>
<feature type="binding site" evidence="9">
    <location>
        <position position="1529"/>
    </location>
    <ligand>
        <name>ATP</name>
        <dbReference type="ChEBI" id="CHEBI:30616"/>
    </ligand>
</feature>
<dbReference type="OrthoDB" id="64767at2759"/>
<dbReference type="STRING" id="1246581.A0A2H9TNV8"/>
<feature type="binding site" evidence="9">
    <location>
        <begin position="1329"/>
        <end position="1334"/>
    </location>
    <ligand>
        <name>ATP</name>
        <dbReference type="ChEBI" id="CHEBI:30616"/>
    </ligand>
</feature>
<evidence type="ECO:0000259" key="13">
    <source>
        <dbReference type="PROSITE" id="PS51880"/>
    </source>
</evidence>
<keyword evidence="7 9" id="KW-0067">ATP-binding</keyword>
<dbReference type="Pfam" id="PF04194">
    <property type="entry name" value="PDCD2_C"/>
    <property type="match status" value="1"/>
</dbReference>
<dbReference type="InterPro" id="IPR013029">
    <property type="entry name" value="YchF_C"/>
</dbReference>
<dbReference type="InterPro" id="IPR027417">
    <property type="entry name" value="P-loop_NTPase"/>
</dbReference>
<dbReference type="GO" id="GO:0000460">
    <property type="term" value="P:maturation of 5.8S rRNA"/>
    <property type="evidence" value="ECO:0007669"/>
    <property type="project" value="TreeGrafter"/>
</dbReference>
<dbReference type="Gene3D" id="2.40.30.300">
    <property type="match status" value="1"/>
</dbReference>
<feature type="domain" description="Helicase ATP-binding" evidence="10">
    <location>
        <begin position="392"/>
        <end position="548"/>
    </location>
</feature>
<dbReference type="InterPro" id="IPR031167">
    <property type="entry name" value="G_OBG"/>
</dbReference>
<gene>
    <name evidence="14" type="ORF">PSACC_00875</name>
</gene>
<protein>
    <recommendedName>
        <fullName evidence="9">Obg-like ATPase 1</fullName>
    </recommendedName>
</protein>
<dbReference type="Gene3D" id="3.40.50.300">
    <property type="entry name" value="P-loop containing nucleotide triphosphate hydrolases"/>
    <property type="match status" value="3"/>
</dbReference>
<dbReference type="GO" id="GO:0005737">
    <property type="term" value="C:cytoplasm"/>
    <property type="evidence" value="ECO:0007669"/>
    <property type="project" value="UniProtKB-SubCell"/>
</dbReference>
<dbReference type="GO" id="GO:0005634">
    <property type="term" value="C:nucleus"/>
    <property type="evidence" value="ECO:0007669"/>
    <property type="project" value="UniProtKB-SubCell"/>
</dbReference>
<dbReference type="SMART" id="SM00490">
    <property type="entry name" value="HELICc"/>
    <property type="match status" value="1"/>
</dbReference>
<dbReference type="InterPro" id="IPR050699">
    <property type="entry name" value="RNA-DNA_Helicase"/>
</dbReference>
<evidence type="ECO:0000256" key="5">
    <source>
        <dbReference type="ARBA" id="ARBA00022801"/>
    </source>
</evidence>
<dbReference type="GO" id="GO:0003724">
    <property type="term" value="F:RNA helicase activity"/>
    <property type="evidence" value="ECO:0007669"/>
    <property type="project" value="UniProtKB-ARBA"/>
</dbReference>
<dbReference type="InterPro" id="IPR014001">
    <property type="entry name" value="Helicase_ATP-bd"/>
</dbReference>
<dbReference type="Pfam" id="PF06071">
    <property type="entry name" value="YchF-GTPase_C"/>
    <property type="match status" value="1"/>
</dbReference>
<evidence type="ECO:0000313" key="14">
    <source>
        <dbReference type="EMBL" id="PJF19360.1"/>
    </source>
</evidence>
<keyword evidence="8" id="KW-0539">Nucleus</keyword>
<comment type="caution">
    <text evidence="14">The sequence shown here is derived from an EMBL/GenBank/DDBJ whole genome shotgun (WGS) entry which is preliminary data.</text>
</comment>
<dbReference type="PROSITE" id="PS51192">
    <property type="entry name" value="HELICASE_ATP_BIND_1"/>
    <property type="match status" value="1"/>
</dbReference>
<dbReference type="InterPro" id="IPR007320">
    <property type="entry name" value="PDCD2_C"/>
</dbReference>
<dbReference type="InterPro" id="IPR025696">
    <property type="entry name" value="Beta-barrel_MTR4"/>
</dbReference>
<sequence length="1704" mass="192967">MTFEEEDVELGLPDGPLETHEEVDPFVTKIGGKPRFPETEDTLACGICGSQLYLLLQMDCPPSQRSAGVDRIFYVFGCNTRECTESGSNKCIKVIVQCRETAQKSVPVPKPKGLWDSIMVDEITESINQTSIEDDTNLPESYYSANYPVSFPPIALHIVDELIAIHEKPTKKEEEMVDEPVAEDGEMWQTEMYESTNVLGFDKVFKKFHNRVAHYPRQCVRYCPGGSLLAFCSDPLPKVQPCPRCNRDRQFELQLMPAILWKLPTGEDQHLHHIPKSRRGTHALYSDGMEWGTIMIFSCDMHDEGSIKRPKSIDQSEFLDSFSTEVEQQVSGVPTEDSAEAPAQKLSLVHEVRHEVAIPENYPYIPLSEHRPPEKPAREYPFQLDPFQQLSVACIERNESVLVSAHTSAGKTVVAEYAIAKSLNNQQRVIYTSPIKALSNQKYRELNEIFGDVGLMTGDVTINGTASCLVMTTEILRSMLYRGSEVMREVAWVVFDEIHYMRDKERGVVWEETLILLPDSVKYVFLSATIPNAKQFARWICAMHQQPCHVVYTNYRPTPLQHYLFPSGANGIYLAVDEKGVFRQDNFQKALNVFGDRNDDVLGEKKKRRPKSTGNNGQSDISKIIKMIMTKNLHPVIVFSFSKKDCENLAMQVARMDFNTEDERKLVSSVFTNAIESLSEEDRQLPQIASILPLLKNGIGIHHSGLLPILKEVIEILFQEGLIKLLFATETFSIGLNMPARTVVFTNARKFDGQDFRWISSGEYIQMSGRAGRRGLDSRGIVILMIEEKMDPLIAKNMLKGQADALNSAFHLSYNMILNLMRVEGISPDYMLHRSFFQFQNSDDIPALELKLQELETEKEGIIIEQEESIAEYWNIRAQLESCKNDFKKIVHHHSYSVPFMQVGRLVRVRDEQSDYGWCAVVNLHKKTQRPSKKEAEMGKEPIPQFIVDVLAYCERPKDGVQIGVPKPCLQGKEGEMIVLPAALKVLDGISSVRIYMPKDLRSLDQRTTVHRAIQEVQKRFPDGPPLLDPVQDMNIKDEAFQALVRKIETLEGVLFSHALHKSPNLPRLYEQYSAKKNLEDRISALKRHIRDTHAIVHMEELKNRKRVLRRLGYATAEDVIEVKGRVACEISTGDELLLTEMMFAGAFNDLQPEQVAALLSCFSDDPVKLKEELAGPLRMMQEAARRIARVSTECKLELNEEEYVQKFRPELMDAVHAWCRGAKFARICKMTEVYEGSIIRCMRRLDELLRQMAQAAKSIGNVDLEQKFNDAIGKLKRDIVFANMQFGRTLFRAVNRSMPPKGVPEPVVKPLLGRPSNNLKMGIVGLPNVGKSTFFNAVTNSAGRAENFPFCTIDPEESRVAVPDARFDWLCTEYKPKSKIPAYLTVIDIAGLVKGAASGQGLGNAFLSHIRAVDGIYHVVRAFSGEEVVHVEGEVDPTRDLDIIREELRLKDIEFLTKSVEMARKGLRGHENDKARKFELDTLEKLLRWVEVDGREVRHGDWSPKEIEEIINPLQLLTAKSAVYLVNLSEDDYARKKNKWLPKIKAWIDANSAGDPLIPFSGALEHALSSMDSEAREKFLTEKAITSALPKIILAGYQALQLIYYFTSGADEVRAWTIRRGTKAPGAAGVIHTDFERGFIMAEVMRFTDLKELGDENSVKGAGKYLQKGREYVVEDGDIIYFNKDIFVSQQGLQRAGRVDTLR</sequence>
<dbReference type="FunFam" id="1.10.3380.30:FF:000002">
    <property type="entry name" value="superkiller viralicidic activity 2-like 2"/>
    <property type="match status" value="1"/>
</dbReference>
<dbReference type="InterPro" id="IPR012961">
    <property type="entry name" value="Ski2/MTR4_C"/>
</dbReference>
<dbReference type="Pfam" id="PF13234">
    <property type="entry name" value="MTR4_beta-barrel"/>
    <property type="match status" value="1"/>
</dbReference>
<evidence type="ECO:0000256" key="6">
    <source>
        <dbReference type="ARBA" id="ARBA00022806"/>
    </source>
</evidence>
<name>A0A2H9TNV8_9FUNG</name>
<dbReference type="CDD" id="cd18795">
    <property type="entry name" value="SF2_C_Ski2"/>
    <property type="match status" value="1"/>
</dbReference>
<dbReference type="FunFam" id="3.40.50.300:FF:000083">
    <property type="entry name" value="ATP-dependent RNA helicase DOB1"/>
    <property type="match status" value="1"/>
</dbReference>
<comment type="similarity">
    <text evidence="2">Belongs to the helicase family. SKI2 subfamily.</text>
</comment>
<proteinExistence type="inferred from homology"/>
<dbReference type="InterPro" id="IPR011545">
    <property type="entry name" value="DEAD/DEAH_box_helicase_dom"/>
</dbReference>
<dbReference type="CDD" id="cd13154">
    <property type="entry name" value="KOW_Mtr4"/>
    <property type="match status" value="1"/>
</dbReference>
<dbReference type="FunFam" id="3.40.50.300:FF:000141">
    <property type="entry name" value="ATP-dependent RNA helicase DOB1"/>
    <property type="match status" value="1"/>
</dbReference>
<dbReference type="SMART" id="SM01142">
    <property type="entry name" value="DSHCT"/>
    <property type="match status" value="1"/>
</dbReference>
<dbReference type="InterPro" id="IPR048392">
    <property type="entry name" value="MTR4-like_stalk"/>
</dbReference>
<dbReference type="Pfam" id="PF00271">
    <property type="entry name" value="Helicase_C"/>
    <property type="match status" value="1"/>
</dbReference>
<keyword evidence="15" id="KW-1185">Reference proteome</keyword>
<evidence type="ECO:0000256" key="3">
    <source>
        <dbReference type="ARBA" id="ARBA00022552"/>
    </source>
</evidence>
<dbReference type="FunFam" id="1.10.150.300:FF:000001">
    <property type="entry name" value="Ribosome-binding ATPase YchF"/>
    <property type="match status" value="1"/>
</dbReference>
<dbReference type="Gene3D" id="1.10.3380.30">
    <property type="match status" value="1"/>
</dbReference>
<keyword evidence="4 9" id="KW-0547">Nucleotide-binding</keyword>
<dbReference type="InterPro" id="IPR001650">
    <property type="entry name" value="Helicase_C-like"/>
</dbReference>
<dbReference type="InterPro" id="IPR012675">
    <property type="entry name" value="Beta-grasp_dom_sf"/>
</dbReference>
<evidence type="ECO:0000256" key="8">
    <source>
        <dbReference type="ARBA" id="ARBA00023242"/>
    </source>
</evidence>
<dbReference type="Pfam" id="PF01926">
    <property type="entry name" value="MMR_HSR1"/>
    <property type="match status" value="1"/>
</dbReference>
<dbReference type="Pfam" id="PF00270">
    <property type="entry name" value="DEAD"/>
    <property type="match status" value="1"/>
</dbReference>
<dbReference type="EMBL" id="MTSL01000065">
    <property type="protein sequence ID" value="PJF19360.1"/>
    <property type="molecule type" value="Genomic_DNA"/>
</dbReference>
<reference evidence="14 15" key="1">
    <citation type="submission" date="2016-10" db="EMBL/GenBank/DDBJ databases">
        <title>The genome of Paramicrosporidium saccamoebae is the missing link in understanding Cryptomycota and Microsporidia evolution.</title>
        <authorList>
            <person name="Quandt C.A."/>
            <person name="Beaudet D."/>
            <person name="Corsaro D."/>
            <person name="Michel R."/>
            <person name="Corradi N."/>
            <person name="James T."/>
        </authorList>
    </citation>
    <scope>NUCLEOTIDE SEQUENCE [LARGE SCALE GENOMIC DNA]</scope>
    <source>
        <strain evidence="14 15">KSL3</strain>
    </source>
</reference>
<keyword evidence="6" id="KW-0347">Helicase</keyword>
<dbReference type="InterPro" id="IPR023192">
    <property type="entry name" value="TGS-like_dom_sf"/>
</dbReference>
<evidence type="ECO:0000259" key="12">
    <source>
        <dbReference type="PROSITE" id="PS51710"/>
    </source>
</evidence>
<dbReference type="HAMAP" id="MF_00944">
    <property type="entry name" value="YchF_OLA1_ATPase"/>
    <property type="match status" value="1"/>
</dbReference>
<dbReference type="GO" id="GO:0006401">
    <property type="term" value="P:RNA catabolic process"/>
    <property type="evidence" value="ECO:0007669"/>
    <property type="project" value="UniProtKB-ARBA"/>
</dbReference>